<dbReference type="RefSeq" id="WP_152260631.1">
    <property type="nucleotide sequence ID" value="NZ_CP045143.1"/>
</dbReference>
<reference evidence="1 2" key="1">
    <citation type="submission" date="2019-10" db="EMBL/GenBank/DDBJ databases">
        <title>The completed genome of Lactobacillus harbinensis M1.</title>
        <authorList>
            <person name="Zheng Y."/>
        </authorList>
    </citation>
    <scope>NUCLEOTIDE SEQUENCE [LARGE SCALE GENOMIC DNA]</scope>
    <source>
        <strain evidence="1 2">M1</strain>
    </source>
</reference>
<gene>
    <name evidence="1" type="ORF">D1010_07365</name>
</gene>
<dbReference type="KEGG" id="lhb:D1010_07365"/>
<evidence type="ECO:0000313" key="1">
    <source>
        <dbReference type="EMBL" id="QFR23231.1"/>
    </source>
</evidence>
<evidence type="ECO:0000313" key="2">
    <source>
        <dbReference type="Proteomes" id="UP000326779"/>
    </source>
</evidence>
<evidence type="ECO:0008006" key="3">
    <source>
        <dbReference type="Google" id="ProtNLM"/>
    </source>
</evidence>
<dbReference type="Proteomes" id="UP000326779">
    <property type="component" value="Chromosome"/>
</dbReference>
<accession>A0A5P8M557</accession>
<dbReference type="EMBL" id="CP045143">
    <property type="protein sequence ID" value="QFR23231.1"/>
    <property type="molecule type" value="Genomic_DNA"/>
</dbReference>
<dbReference type="Gene3D" id="2.40.30.200">
    <property type="match status" value="1"/>
</dbReference>
<protein>
    <recommendedName>
        <fullName evidence="3">Phage tail protein</fullName>
    </recommendedName>
</protein>
<sequence>MITDKLGDVKYAGKSSREAGLMLQSTMEWQTPIYSSTLTQISGKSTAVIVSNNRYDNVSQAFPFRTLPGANPLQLMRAHRAVLDWLYSVTPDTYHKIEFTGIPNTYFMGIPTTVTAMTDAGDHATLSVTFSMEPFAYDNDGDVYLPVSEGQNFANSYQIMSVPLIHVTGNGNGSFDLNGKTYSVVGVKDELWLDCEDEVAYDKNNDVVPNAVQFDDYAFPTLQPGDNVFSNIKNIGLEMKPHWRQLF</sequence>
<dbReference type="AlphaFoldDB" id="A0A5P8M557"/>
<name>A0A5P8M557_9LACO</name>
<proteinExistence type="predicted"/>
<organism evidence="1 2">
    <name type="scientific">Schleiferilactobacillus harbinensis</name>
    <dbReference type="NCBI Taxonomy" id="304207"/>
    <lineage>
        <taxon>Bacteria</taxon>
        <taxon>Bacillati</taxon>
        <taxon>Bacillota</taxon>
        <taxon>Bacilli</taxon>
        <taxon>Lactobacillales</taxon>
        <taxon>Lactobacillaceae</taxon>
        <taxon>Schleiferilactobacillus</taxon>
    </lineage>
</organism>